<feature type="transmembrane region" description="Helical" evidence="2">
    <location>
        <begin position="224"/>
        <end position="244"/>
    </location>
</feature>
<evidence type="ECO:0000313" key="5">
    <source>
        <dbReference type="Proteomes" id="UP001176521"/>
    </source>
</evidence>
<evidence type="ECO:0008006" key="6">
    <source>
        <dbReference type="Google" id="ProtNLM"/>
    </source>
</evidence>
<sequence>MASSSRLHVLLVALFLLALVSSAHAGSSSSCSKSKLKKINACTEAAYAEEAALPNGPCYSEDWDCVCRMQQGLIDCWQDNGCSSAKDAKELRSWNSANCAGQHGVANKAAGGDLVFDLTKVKSASGQPEPTASKKDHKKHKHGHKSTATDDAASTTARSKATPALEEDDSVPSSTYANGFGNNPYALPSASSSSASNFDNSGNLYVAPAGQSGAGLRASRAPDLAAAGGAVVLTLVLGGAGLLLA</sequence>
<dbReference type="Proteomes" id="UP001176521">
    <property type="component" value="Unassembled WGS sequence"/>
</dbReference>
<dbReference type="PROSITE" id="PS51257">
    <property type="entry name" value="PROKAR_LIPOPROTEIN"/>
    <property type="match status" value="1"/>
</dbReference>
<dbReference type="AlphaFoldDB" id="A0AAN6GA12"/>
<feature type="compositionally biased region" description="Basic residues" evidence="1">
    <location>
        <begin position="135"/>
        <end position="145"/>
    </location>
</feature>
<feature type="region of interest" description="Disordered" evidence="1">
    <location>
        <begin position="123"/>
        <end position="177"/>
    </location>
</feature>
<keyword evidence="2" id="KW-1133">Transmembrane helix</keyword>
<reference evidence="4" key="1">
    <citation type="journal article" date="2023" name="PhytoFront">
        <title>Draft Genome Resources of Seven Strains of Tilletia horrida, Causal Agent of Kernel Smut of Rice.</title>
        <authorList>
            <person name="Khanal S."/>
            <person name="Antony Babu S."/>
            <person name="Zhou X.G."/>
        </authorList>
    </citation>
    <scope>NUCLEOTIDE SEQUENCE</scope>
    <source>
        <strain evidence="4">TX3</strain>
    </source>
</reference>
<evidence type="ECO:0000256" key="1">
    <source>
        <dbReference type="SAM" id="MobiDB-lite"/>
    </source>
</evidence>
<evidence type="ECO:0000256" key="2">
    <source>
        <dbReference type="SAM" id="Phobius"/>
    </source>
</evidence>
<comment type="caution">
    <text evidence="4">The sequence shown here is derived from an EMBL/GenBank/DDBJ whole genome shotgun (WGS) entry which is preliminary data.</text>
</comment>
<dbReference type="EMBL" id="JAPDMQ010000607">
    <property type="protein sequence ID" value="KAK0522183.1"/>
    <property type="molecule type" value="Genomic_DNA"/>
</dbReference>
<accession>A0AAN6GA12</accession>
<name>A0AAN6GA12_9BASI</name>
<keyword evidence="3" id="KW-0732">Signal</keyword>
<feature type="compositionally biased region" description="Low complexity" evidence="1">
    <location>
        <begin position="149"/>
        <end position="162"/>
    </location>
</feature>
<keyword evidence="2" id="KW-0812">Transmembrane</keyword>
<proteinExistence type="predicted"/>
<feature type="signal peptide" evidence="3">
    <location>
        <begin position="1"/>
        <end position="25"/>
    </location>
</feature>
<keyword evidence="5" id="KW-1185">Reference proteome</keyword>
<keyword evidence="2" id="KW-0472">Membrane</keyword>
<evidence type="ECO:0000256" key="3">
    <source>
        <dbReference type="SAM" id="SignalP"/>
    </source>
</evidence>
<evidence type="ECO:0000313" key="4">
    <source>
        <dbReference type="EMBL" id="KAK0522183.1"/>
    </source>
</evidence>
<feature type="chain" id="PRO_5042937453" description="Extracellular membrane protein CFEM domain-containing protein" evidence="3">
    <location>
        <begin position="26"/>
        <end position="245"/>
    </location>
</feature>
<organism evidence="4 5">
    <name type="scientific">Tilletia horrida</name>
    <dbReference type="NCBI Taxonomy" id="155126"/>
    <lineage>
        <taxon>Eukaryota</taxon>
        <taxon>Fungi</taxon>
        <taxon>Dikarya</taxon>
        <taxon>Basidiomycota</taxon>
        <taxon>Ustilaginomycotina</taxon>
        <taxon>Exobasidiomycetes</taxon>
        <taxon>Tilletiales</taxon>
        <taxon>Tilletiaceae</taxon>
        <taxon>Tilletia</taxon>
    </lineage>
</organism>
<gene>
    <name evidence="4" type="ORF">OC842_006542</name>
</gene>
<protein>
    <recommendedName>
        <fullName evidence="6">Extracellular membrane protein CFEM domain-containing protein</fullName>
    </recommendedName>
</protein>